<evidence type="ECO:0000313" key="2">
    <source>
        <dbReference type="EMBL" id="RFB04245.1"/>
    </source>
</evidence>
<dbReference type="RefSeq" id="WP_116390873.1">
    <property type="nucleotide sequence ID" value="NZ_QUQO01000001.1"/>
</dbReference>
<comment type="caution">
    <text evidence="2">The sequence shown here is derived from an EMBL/GenBank/DDBJ whole genome shotgun (WGS) entry which is preliminary data.</text>
</comment>
<dbReference type="InParanoid" id="A0A371RFN3"/>
<evidence type="ECO:0008006" key="4">
    <source>
        <dbReference type="Google" id="ProtNLM"/>
    </source>
</evidence>
<evidence type="ECO:0000256" key="1">
    <source>
        <dbReference type="SAM" id="Phobius"/>
    </source>
</evidence>
<feature type="transmembrane region" description="Helical" evidence="1">
    <location>
        <begin position="65"/>
        <end position="92"/>
    </location>
</feature>
<protein>
    <recommendedName>
        <fullName evidence="4">CPBP family intramembrane metalloprotease</fullName>
    </recommendedName>
</protein>
<feature type="transmembrane region" description="Helical" evidence="1">
    <location>
        <begin position="121"/>
        <end position="141"/>
    </location>
</feature>
<sequence>MIGALIRTVRRAEPNVAAYVLRVLPIIIIPALIISGLLAYIVSALGVDAGYDDILSEEIPGLSPLMMTIFTAVSVVILAPVIETLMMAAVFWGLRKMKLPYWGLVVGQVVFWIALHSLQVPIWGIGIAWAFFIFSIAYLAWDEKGGMGQAFGVVTLLHALNNLFFFGLTLLPEMAT</sequence>
<keyword evidence="3" id="KW-1185">Reference proteome</keyword>
<name>A0A371RFN3_9PROT</name>
<gene>
    <name evidence="2" type="ORF">DX908_02460</name>
</gene>
<dbReference type="Proteomes" id="UP000264589">
    <property type="component" value="Unassembled WGS sequence"/>
</dbReference>
<keyword evidence="1" id="KW-1133">Transmembrane helix</keyword>
<organism evidence="2 3">
    <name type="scientific">Parvularcula marina</name>
    <dbReference type="NCBI Taxonomy" id="2292771"/>
    <lineage>
        <taxon>Bacteria</taxon>
        <taxon>Pseudomonadati</taxon>
        <taxon>Pseudomonadota</taxon>
        <taxon>Alphaproteobacteria</taxon>
        <taxon>Parvularculales</taxon>
        <taxon>Parvularculaceae</taxon>
        <taxon>Parvularcula</taxon>
    </lineage>
</organism>
<proteinExistence type="predicted"/>
<keyword evidence="1" id="KW-0812">Transmembrane</keyword>
<dbReference type="EMBL" id="QUQO01000001">
    <property type="protein sequence ID" value="RFB04245.1"/>
    <property type="molecule type" value="Genomic_DNA"/>
</dbReference>
<evidence type="ECO:0000313" key="3">
    <source>
        <dbReference type="Proteomes" id="UP000264589"/>
    </source>
</evidence>
<feature type="transmembrane region" description="Helical" evidence="1">
    <location>
        <begin position="99"/>
        <end position="115"/>
    </location>
</feature>
<accession>A0A371RFN3</accession>
<feature type="transmembrane region" description="Helical" evidence="1">
    <location>
        <begin position="150"/>
        <end position="171"/>
    </location>
</feature>
<reference evidence="2 3" key="1">
    <citation type="submission" date="2018-08" db="EMBL/GenBank/DDBJ databases">
        <title>Parvularcula sp. SM1705, isolated from surface water of the South Sea China.</title>
        <authorList>
            <person name="Sun L."/>
        </authorList>
    </citation>
    <scope>NUCLEOTIDE SEQUENCE [LARGE SCALE GENOMIC DNA]</scope>
    <source>
        <strain evidence="2 3">SM1705</strain>
    </source>
</reference>
<keyword evidence="1" id="KW-0472">Membrane</keyword>
<dbReference type="OrthoDB" id="7570129at2"/>
<feature type="transmembrane region" description="Helical" evidence="1">
    <location>
        <begin position="20"/>
        <end position="45"/>
    </location>
</feature>
<dbReference type="AlphaFoldDB" id="A0A371RFN3"/>